<protein>
    <recommendedName>
        <fullName evidence="3">ATPase dynein-related AAA domain-containing protein</fullName>
    </recommendedName>
</protein>
<name>A0A917EN97_9BACI</name>
<dbReference type="SUPFAM" id="SSF52540">
    <property type="entry name" value="P-loop containing nucleoside triphosphate hydrolases"/>
    <property type="match status" value="1"/>
</dbReference>
<evidence type="ECO:0008006" key="3">
    <source>
        <dbReference type="Google" id="ProtNLM"/>
    </source>
</evidence>
<dbReference type="AlphaFoldDB" id="A0A917EN97"/>
<evidence type="ECO:0000313" key="2">
    <source>
        <dbReference type="Proteomes" id="UP000605259"/>
    </source>
</evidence>
<keyword evidence="2" id="KW-1185">Reference proteome</keyword>
<proteinExistence type="predicted"/>
<reference evidence="1" key="1">
    <citation type="journal article" date="2014" name="Int. J. Syst. Evol. Microbiol.">
        <title>Complete genome sequence of Corynebacterium casei LMG S-19264T (=DSM 44701T), isolated from a smear-ripened cheese.</title>
        <authorList>
            <consortium name="US DOE Joint Genome Institute (JGI-PGF)"/>
            <person name="Walter F."/>
            <person name="Albersmeier A."/>
            <person name="Kalinowski J."/>
            <person name="Ruckert C."/>
        </authorList>
    </citation>
    <scope>NUCLEOTIDE SEQUENCE</scope>
    <source>
        <strain evidence="1">CGMCC 1.12698</strain>
    </source>
</reference>
<dbReference type="EMBL" id="BMFK01000001">
    <property type="protein sequence ID" value="GGE59659.1"/>
    <property type="molecule type" value="Genomic_DNA"/>
</dbReference>
<gene>
    <name evidence="1" type="ORF">GCM10007140_07470</name>
</gene>
<dbReference type="InterPro" id="IPR027417">
    <property type="entry name" value="P-loop_NTPase"/>
</dbReference>
<comment type="caution">
    <text evidence="1">The sequence shown here is derived from an EMBL/GenBank/DDBJ whole genome shotgun (WGS) entry which is preliminary data.</text>
</comment>
<sequence length="635" mass="73675">MRVKRTLPQKMAQNLKDMVFVGRLISDDEVSPPRINASVMEQDGDGYFYIKCLSLIPDKLKEYLYDDQMIFMGNTRSKQNVEKLREWEKAWKVREREKVQKIQQTLQNKLLVFTLLYMDECLWVELLLAKETEIEDSYALIPQPLLKAGSQHEELERRLLEGRSPIVLMKYPSEFPSPTILYYDGVLYCNISLKSTINSYSYVAQNDDIVVLDMKERWDDVVEIEVDTHLCILSTTMLDLLREEIEQRGSVLRKMEDGVIEEEERIFYSSSELKFLHYVKQLMKQKGFHYEERDIINFHTCLKTGGITILAGMSGIGKSRFVSMYGEALGLTYGKELVMIPITPSYQEPNDLLGYLHPTTGVYHESETGLTRLLLEAERNPDTLYMIIFDEMNLSQIEYWFSPFISLLEMSEENRYLSLFHEHNYYVDRFYKPKVHIGNNILVIGTINIDETTKDISDRLLDRMNVVFLSKLPFYSYEYANDKEATYDGEAVTTSLFYEEWKRPHAGLLGLKETEVQFLDDFHVLLQKHDPYLGISYRIASGIAAFLANVPTEAKGMYGISREEAFDLQVKQRILTKIRGASSSIGELVGQVSQPNGAIVRMLSSDKGKEVSSFEHSIHYIKQKAHEWDLYGYVR</sequence>
<dbReference type="RefSeq" id="WP_188387086.1">
    <property type="nucleotide sequence ID" value="NZ_BMFK01000001.1"/>
</dbReference>
<dbReference type="Proteomes" id="UP000605259">
    <property type="component" value="Unassembled WGS sequence"/>
</dbReference>
<dbReference type="Gene3D" id="3.40.50.300">
    <property type="entry name" value="P-loop containing nucleotide triphosphate hydrolases"/>
    <property type="match status" value="1"/>
</dbReference>
<evidence type="ECO:0000313" key="1">
    <source>
        <dbReference type="EMBL" id="GGE59659.1"/>
    </source>
</evidence>
<accession>A0A917EN97</accession>
<reference evidence="1" key="2">
    <citation type="submission" date="2020-09" db="EMBL/GenBank/DDBJ databases">
        <authorList>
            <person name="Sun Q."/>
            <person name="Zhou Y."/>
        </authorList>
    </citation>
    <scope>NUCLEOTIDE SEQUENCE</scope>
    <source>
        <strain evidence="1">CGMCC 1.12698</strain>
    </source>
</reference>
<organism evidence="1 2">
    <name type="scientific">Priestia taiwanensis</name>
    <dbReference type="NCBI Taxonomy" id="1347902"/>
    <lineage>
        <taxon>Bacteria</taxon>
        <taxon>Bacillati</taxon>
        <taxon>Bacillota</taxon>
        <taxon>Bacilli</taxon>
        <taxon>Bacillales</taxon>
        <taxon>Bacillaceae</taxon>
        <taxon>Priestia</taxon>
    </lineage>
</organism>